<organism evidence="1 2">
    <name type="scientific">Leisingera methylohalidivorans DSM 14336</name>
    <dbReference type="NCBI Taxonomy" id="999552"/>
    <lineage>
        <taxon>Bacteria</taxon>
        <taxon>Pseudomonadati</taxon>
        <taxon>Pseudomonadota</taxon>
        <taxon>Alphaproteobacteria</taxon>
        <taxon>Rhodobacterales</taxon>
        <taxon>Roseobacteraceae</taxon>
        <taxon>Leisingera</taxon>
    </lineage>
</organism>
<keyword evidence="1" id="KW-0614">Plasmid</keyword>
<evidence type="ECO:0000313" key="2">
    <source>
        <dbReference type="Proteomes" id="UP000018780"/>
    </source>
</evidence>
<dbReference type="Proteomes" id="UP000018780">
    <property type="component" value="Plasmid unnamed"/>
</dbReference>
<protein>
    <submittedName>
        <fullName evidence="1">Uncharacterized protein</fullName>
    </submittedName>
</protein>
<gene>
    <name evidence="1" type="ORF">METH_22015</name>
</gene>
<dbReference type="HOGENOM" id="CLU_3356881_0_0_5"/>
<accession>V9VXN9</accession>
<keyword evidence="2" id="KW-1185">Reference proteome</keyword>
<name>V9VXN9_9RHOB</name>
<proteinExistence type="predicted"/>
<geneLocation type="plasmid" evidence="2">
    <name>1</name>
</geneLocation>
<reference evidence="1 2" key="1">
    <citation type="submission" date="2013-09" db="EMBL/GenBank/DDBJ databases">
        <authorList>
            <consortium name="DOE Joint Genome Institute"/>
            <person name="Klenk H.-P."/>
            <person name="Huntemann M."/>
            <person name="Han J."/>
            <person name="Chen A."/>
            <person name="Kyrpides N."/>
            <person name="Mavromatis K."/>
            <person name="Markowitz V."/>
            <person name="Palaniappan K."/>
            <person name="Ivanova N."/>
            <person name="Schaumberg A."/>
            <person name="Pati A."/>
            <person name="Liolios K."/>
            <person name="Nordberg H.P."/>
            <person name="Cantor M.N."/>
            <person name="Hua S.X."/>
            <person name="Woyke T."/>
        </authorList>
    </citation>
    <scope>NUCLEOTIDE SEQUENCE [LARGE SCALE GENOMIC DNA]</scope>
    <source>
        <strain evidence="1 2">DSM 14336</strain>
        <plasmid evidence="2">1</plasmid>
    </source>
</reference>
<dbReference type="KEGG" id="lmd:METH_22015"/>
<dbReference type="AlphaFoldDB" id="V9VXN9"/>
<sequence length="36" mass="3592">MDDGNGLADSVMGNKIGHIQAGQVAAVQLAADHGTE</sequence>
<evidence type="ECO:0000313" key="1">
    <source>
        <dbReference type="EMBL" id="AHD03506.1"/>
    </source>
</evidence>
<dbReference type="EMBL" id="CP006774">
    <property type="protein sequence ID" value="AHD03506.1"/>
    <property type="molecule type" value="Genomic_DNA"/>
</dbReference>